<sequence>MNGLCWNIRGYNDPLKRKAIRKRIKASKCSFVVILDSKIKEDNILYTCHSIAKGWDCIHNCSVNGTARIIIGWDPNIFSLVKVAASNQLIHCQVNIRNSNKAFWLSAIYAANDPINRGGLWNHIETLSTGVNMPWILMGDFNIVRSKDEKMGGKTINTSNTDAFNSCIVNAGLHDLRWGGCHFTWSNKQFGDKRISCKLDRVMINSFWEVEFQGSDAKFLPQGISDHSPAVITMEEPLDFGPKPFKFFNCWAANEGFLPTVKEAWARPIREGMDPLSSLMCRLKAVKEALKIWNWTCIGDVFHAAKEAEDCLSRCQAKLDKDPLNQNLMEEEKEARMRYAEASSTEESFLKQKSRNKWLKLGDRNNKFFFHSVKSNQHRSMIRSIKNDEGRMLSSPSDIKIEAESFFKNMFGVGYIESNDNHPLVKIQSVVDEDSKIKMMAPVQKEEIKQVIFGFSDSKAPGPDGFNAFFYKKSWPIIGNDVSQAIIWFFENPFMPRCANSTFLCLIPKCNIPSKFSDFRPIALCNVIYKIIAKITASRIQMGLDKVISANQSAFITNRSISDNILICHEIVRAMDRKGSSPMAVLKIDLNKAYDSLDRGYLIHVMKLMGFPPMLIRWVSACISTAMFSVLINGSPWGYFKGGWGIRQGDPMSPYLFTISMQPLSVMFEEAVLKKELTLALRCKPINLSHLLFVDDLMVFSKGTVSSVIAAMKIIDKFSLASRMKVNHSKSSIIMGGVSSQVRSDLIACCQFSEGSLPIKYLGLPLLASRLSHKDCGPIIEKIQSSIEGWKCRLLSYAGRALLISAVLQGTLIYWSGIYGLPKKTIKTIDSLLARFLWSGASLSKKAHFISWEKVCRPRNEGGLGIRWIVDINRAGILKLFWFVASNKTSLWVSWVKKRYLKHDTIWSVKVHINRSWAWRSILKCRPFTPSLVDYRIGSGESTFFWLDPWLPGGLLNDRISDYEKELWGIPKMGKVSCVLIGNGWQICPSNSPSARQIWNEMVQVNRDHILEDDRILWNQEKSQKFTSKSAWNAVRNHHPKINWEKAVWFKGSVLDCLPSSDQLIKRNVKVTSECCLCRRAHESVNHLFLSCDFSLTIWKSCISLSTNHCNIPPFSELVNTASWVACNLKTIGKVLFCSSIYHIWRERNKRKFARQQRIVATLAQVIINEAHDIMRANLKCSSSSHVGGLILENWDFKVN</sequence>
<comment type="caution">
    <text evidence="2">The sequence shown here is derived from an EMBL/GenBank/DDBJ whole genome shotgun (WGS) entry which is preliminary data.</text>
</comment>
<organism evidence="2 3">
    <name type="scientific">Protea cynaroides</name>
    <dbReference type="NCBI Taxonomy" id="273540"/>
    <lineage>
        <taxon>Eukaryota</taxon>
        <taxon>Viridiplantae</taxon>
        <taxon>Streptophyta</taxon>
        <taxon>Embryophyta</taxon>
        <taxon>Tracheophyta</taxon>
        <taxon>Spermatophyta</taxon>
        <taxon>Magnoliopsida</taxon>
        <taxon>Proteales</taxon>
        <taxon>Proteaceae</taxon>
        <taxon>Protea</taxon>
    </lineage>
</organism>
<dbReference type="SUPFAM" id="SSF56672">
    <property type="entry name" value="DNA/RNA polymerases"/>
    <property type="match status" value="1"/>
</dbReference>
<evidence type="ECO:0000259" key="1">
    <source>
        <dbReference type="PROSITE" id="PS50878"/>
    </source>
</evidence>
<dbReference type="Pfam" id="PF13966">
    <property type="entry name" value="zf-RVT"/>
    <property type="match status" value="1"/>
</dbReference>
<protein>
    <recommendedName>
        <fullName evidence="1">Reverse transcriptase domain-containing protein</fullName>
    </recommendedName>
</protein>
<dbReference type="PANTHER" id="PTHR33116">
    <property type="entry name" value="REVERSE TRANSCRIPTASE ZINC-BINDING DOMAIN-CONTAINING PROTEIN-RELATED-RELATED"/>
    <property type="match status" value="1"/>
</dbReference>
<dbReference type="PROSITE" id="PS50878">
    <property type="entry name" value="RT_POL"/>
    <property type="match status" value="1"/>
</dbReference>
<dbReference type="InterPro" id="IPR043502">
    <property type="entry name" value="DNA/RNA_pol_sf"/>
</dbReference>
<feature type="domain" description="Reverse transcriptase" evidence="1">
    <location>
        <begin position="488"/>
        <end position="766"/>
    </location>
</feature>
<accession>A0A9Q0QRH5</accession>
<dbReference type="EMBL" id="JAMYWD010000006">
    <property type="protein sequence ID" value="KAJ4969222.1"/>
    <property type="molecule type" value="Genomic_DNA"/>
</dbReference>
<evidence type="ECO:0000313" key="3">
    <source>
        <dbReference type="Proteomes" id="UP001141806"/>
    </source>
</evidence>
<dbReference type="InterPro" id="IPR036691">
    <property type="entry name" value="Endo/exonu/phosph_ase_sf"/>
</dbReference>
<gene>
    <name evidence="2" type="ORF">NE237_015923</name>
</gene>
<dbReference type="CDD" id="cd01650">
    <property type="entry name" value="RT_nLTR_like"/>
    <property type="match status" value="1"/>
</dbReference>
<keyword evidence="3" id="KW-1185">Reference proteome</keyword>
<dbReference type="InterPro" id="IPR026960">
    <property type="entry name" value="RVT-Znf"/>
</dbReference>
<proteinExistence type="predicted"/>
<dbReference type="InterPro" id="IPR000477">
    <property type="entry name" value="RT_dom"/>
</dbReference>
<dbReference type="PANTHER" id="PTHR33116:SF80">
    <property type="entry name" value="REVERSE TRANSCRIPTASE ZINC-BINDING DOMAIN-CONTAINING PROTEIN"/>
    <property type="match status" value="1"/>
</dbReference>
<dbReference type="SUPFAM" id="SSF56219">
    <property type="entry name" value="DNase I-like"/>
    <property type="match status" value="1"/>
</dbReference>
<evidence type="ECO:0000313" key="2">
    <source>
        <dbReference type="EMBL" id="KAJ4969222.1"/>
    </source>
</evidence>
<dbReference type="OrthoDB" id="428918at2759"/>
<dbReference type="Gene3D" id="3.60.10.10">
    <property type="entry name" value="Endonuclease/exonuclease/phosphatase"/>
    <property type="match status" value="1"/>
</dbReference>
<reference evidence="2" key="1">
    <citation type="journal article" date="2023" name="Plant J.">
        <title>The genome of the king protea, Protea cynaroides.</title>
        <authorList>
            <person name="Chang J."/>
            <person name="Duong T.A."/>
            <person name="Schoeman C."/>
            <person name="Ma X."/>
            <person name="Roodt D."/>
            <person name="Barker N."/>
            <person name="Li Z."/>
            <person name="Van de Peer Y."/>
            <person name="Mizrachi E."/>
        </authorList>
    </citation>
    <scope>NUCLEOTIDE SEQUENCE</scope>
    <source>
        <tissue evidence="2">Young leaves</tissue>
    </source>
</reference>
<dbReference type="Pfam" id="PF00078">
    <property type="entry name" value="RVT_1"/>
    <property type="match status" value="1"/>
</dbReference>
<name>A0A9Q0QRH5_9MAGN</name>
<dbReference type="AlphaFoldDB" id="A0A9Q0QRH5"/>
<dbReference type="Proteomes" id="UP001141806">
    <property type="component" value="Unassembled WGS sequence"/>
</dbReference>